<name>A0A7E4VSJ5_PANRE</name>
<dbReference type="Proteomes" id="UP000492821">
    <property type="component" value="Unassembled WGS sequence"/>
</dbReference>
<keyword evidence="1" id="KW-0732">Signal</keyword>
<reference evidence="3" key="2">
    <citation type="submission" date="2020-10" db="UniProtKB">
        <authorList>
            <consortium name="WormBaseParasite"/>
        </authorList>
    </citation>
    <scope>IDENTIFICATION</scope>
</reference>
<accession>A0A7E4VSJ5</accession>
<feature type="signal peptide" evidence="1">
    <location>
        <begin position="1"/>
        <end position="21"/>
    </location>
</feature>
<evidence type="ECO:0000313" key="2">
    <source>
        <dbReference type="Proteomes" id="UP000492821"/>
    </source>
</evidence>
<reference evidence="2" key="1">
    <citation type="journal article" date="2013" name="Genetics">
        <title>The draft genome and transcriptome of Panagrellus redivivus are shaped by the harsh demands of a free-living lifestyle.</title>
        <authorList>
            <person name="Srinivasan J."/>
            <person name="Dillman A.R."/>
            <person name="Macchietto M.G."/>
            <person name="Heikkinen L."/>
            <person name="Lakso M."/>
            <person name="Fracchia K.M."/>
            <person name="Antoshechkin I."/>
            <person name="Mortazavi A."/>
            <person name="Wong G."/>
            <person name="Sternberg P.W."/>
        </authorList>
    </citation>
    <scope>NUCLEOTIDE SEQUENCE [LARGE SCALE GENOMIC DNA]</scope>
    <source>
        <strain evidence="2">MT8872</strain>
    </source>
</reference>
<dbReference type="WBParaSite" id="Pan_g2767.t1">
    <property type="protein sequence ID" value="Pan_g2767.t1"/>
    <property type="gene ID" value="Pan_g2767"/>
</dbReference>
<keyword evidence="2" id="KW-1185">Reference proteome</keyword>
<organism evidence="2 3">
    <name type="scientific">Panagrellus redivivus</name>
    <name type="common">Microworm</name>
    <dbReference type="NCBI Taxonomy" id="6233"/>
    <lineage>
        <taxon>Eukaryota</taxon>
        <taxon>Metazoa</taxon>
        <taxon>Ecdysozoa</taxon>
        <taxon>Nematoda</taxon>
        <taxon>Chromadorea</taxon>
        <taxon>Rhabditida</taxon>
        <taxon>Tylenchina</taxon>
        <taxon>Panagrolaimomorpha</taxon>
        <taxon>Panagrolaimoidea</taxon>
        <taxon>Panagrolaimidae</taxon>
        <taxon>Panagrellus</taxon>
    </lineage>
</organism>
<evidence type="ECO:0000256" key="1">
    <source>
        <dbReference type="SAM" id="SignalP"/>
    </source>
</evidence>
<feature type="chain" id="PRO_5028890647" evidence="1">
    <location>
        <begin position="22"/>
        <end position="186"/>
    </location>
</feature>
<sequence length="186" mass="20719">MGRSSVLCIFCVLFVAINVCTQDMSYSDAIKKYVTDCAKNTPTDGRMTVSYFTKDALFKTMDSVYVKQFDTKKQLRRYSPSEVLMQAACICTEVAMNSYEIIVSPMITQENKVDALTLCAFHDRSTDLGAVMDFPINFLNSWLHAQFWAQMPRTLFAPVGSIPAVSCIGNDGHPTQLVPGQMHATT</sequence>
<evidence type="ECO:0000313" key="3">
    <source>
        <dbReference type="WBParaSite" id="Pan_g2767.t1"/>
    </source>
</evidence>
<protein>
    <submittedName>
        <fullName evidence="3">Secreted protein</fullName>
    </submittedName>
</protein>
<proteinExistence type="predicted"/>
<dbReference type="AlphaFoldDB" id="A0A7E4VSJ5"/>